<dbReference type="SUPFAM" id="SSF48295">
    <property type="entry name" value="TrpR-like"/>
    <property type="match status" value="1"/>
</dbReference>
<organism evidence="1 2">
    <name type="scientific">Pseudomonas cuatrocienegasensis</name>
    <dbReference type="NCBI Taxonomy" id="543360"/>
    <lineage>
        <taxon>Bacteria</taxon>
        <taxon>Pseudomonadati</taxon>
        <taxon>Pseudomonadota</taxon>
        <taxon>Gammaproteobacteria</taxon>
        <taxon>Pseudomonadales</taxon>
        <taxon>Pseudomonadaceae</taxon>
        <taxon>Pseudomonas</taxon>
    </lineage>
</organism>
<comment type="caution">
    <text evidence="1">The sequence shown here is derived from an EMBL/GenBank/DDBJ whole genome shotgun (WGS) entry which is preliminary data.</text>
</comment>
<dbReference type="EMBL" id="FOFP01000001">
    <property type="protein sequence ID" value="SEP77568.1"/>
    <property type="molecule type" value="Genomic_DNA"/>
</dbReference>
<dbReference type="InterPro" id="IPR010921">
    <property type="entry name" value="Trp_repressor/repl_initiator"/>
</dbReference>
<name>A0ABY1B2T8_9PSED</name>
<protein>
    <submittedName>
        <fullName evidence="1">Transposase</fullName>
    </submittedName>
</protein>
<dbReference type="Pfam" id="PF01527">
    <property type="entry name" value="HTH_Tnp_1"/>
    <property type="match status" value="1"/>
</dbReference>
<gene>
    <name evidence="1" type="ORF">SAMN05216600_101583</name>
</gene>
<dbReference type="InterPro" id="IPR002514">
    <property type="entry name" value="Transposase_8"/>
</dbReference>
<proteinExistence type="predicted"/>
<reference evidence="1 2" key="1">
    <citation type="submission" date="2016-10" db="EMBL/GenBank/DDBJ databases">
        <authorList>
            <person name="Varghese N."/>
            <person name="Submissions S."/>
        </authorList>
    </citation>
    <scope>NUCLEOTIDE SEQUENCE [LARGE SCALE GENOMIC DNA]</scope>
    <source>
        <strain evidence="1 2">CIP 109853</strain>
    </source>
</reference>
<accession>A0ABY1B2T8</accession>
<dbReference type="Proteomes" id="UP000198512">
    <property type="component" value="Unassembled WGS sequence"/>
</dbReference>
<evidence type="ECO:0000313" key="2">
    <source>
        <dbReference type="Proteomes" id="UP000198512"/>
    </source>
</evidence>
<keyword evidence="2" id="KW-1185">Reference proteome</keyword>
<sequence>MTKPKTDRVKYTLEFKQEAVRLVETGLTLAAAARSLGMSDL</sequence>
<evidence type="ECO:0000313" key="1">
    <source>
        <dbReference type="EMBL" id="SEP77568.1"/>
    </source>
</evidence>